<evidence type="ECO:0000313" key="6">
    <source>
        <dbReference type="EMBL" id="TWT74022.1"/>
    </source>
</evidence>
<dbReference type="OrthoDB" id="9802326at2"/>
<keyword evidence="6" id="KW-0251">Elongation factor</keyword>
<dbReference type="Proteomes" id="UP000318053">
    <property type="component" value="Unassembled WGS sequence"/>
</dbReference>
<comment type="caution">
    <text evidence="6">The sequence shown here is derived from an EMBL/GenBank/DDBJ whole genome shotgun (WGS) entry which is preliminary data.</text>
</comment>
<organism evidence="6 7">
    <name type="scientific">Allorhodopirellula solitaria</name>
    <dbReference type="NCBI Taxonomy" id="2527987"/>
    <lineage>
        <taxon>Bacteria</taxon>
        <taxon>Pseudomonadati</taxon>
        <taxon>Planctomycetota</taxon>
        <taxon>Planctomycetia</taxon>
        <taxon>Pirellulales</taxon>
        <taxon>Pirellulaceae</taxon>
        <taxon>Allorhodopirellula</taxon>
    </lineage>
</organism>
<evidence type="ECO:0000256" key="2">
    <source>
        <dbReference type="ARBA" id="ARBA00022741"/>
    </source>
</evidence>
<evidence type="ECO:0000256" key="3">
    <source>
        <dbReference type="ARBA" id="ARBA00022840"/>
    </source>
</evidence>
<evidence type="ECO:0000256" key="4">
    <source>
        <dbReference type="SAM" id="MobiDB-lite"/>
    </source>
</evidence>
<dbReference type="NCBIfam" id="TIGR00462">
    <property type="entry name" value="genX"/>
    <property type="match status" value="1"/>
</dbReference>
<keyword evidence="2" id="KW-0547">Nucleotide-binding</keyword>
<dbReference type="Pfam" id="PF00152">
    <property type="entry name" value="tRNA-synt_2"/>
    <property type="match status" value="1"/>
</dbReference>
<keyword evidence="3" id="KW-0067">ATP-binding</keyword>
<proteinExistence type="predicted"/>
<dbReference type="InterPro" id="IPR006195">
    <property type="entry name" value="aa-tRNA-synth_II"/>
</dbReference>
<keyword evidence="7" id="KW-1185">Reference proteome</keyword>
<dbReference type="Gene3D" id="3.30.930.10">
    <property type="entry name" value="Bira Bifunctional Protein, Domain 2"/>
    <property type="match status" value="1"/>
</dbReference>
<dbReference type="NCBIfam" id="NF006828">
    <property type="entry name" value="PRK09350.1"/>
    <property type="match status" value="1"/>
</dbReference>
<dbReference type="GO" id="GO:0005524">
    <property type="term" value="F:ATP binding"/>
    <property type="evidence" value="ECO:0007669"/>
    <property type="project" value="UniProtKB-KW"/>
</dbReference>
<dbReference type="GO" id="GO:0003746">
    <property type="term" value="F:translation elongation factor activity"/>
    <property type="evidence" value="ECO:0007669"/>
    <property type="project" value="UniProtKB-KW"/>
</dbReference>
<dbReference type="InterPro" id="IPR004364">
    <property type="entry name" value="Aa-tRNA-synt_II"/>
</dbReference>
<name>A0A5C5YI18_9BACT</name>
<dbReference type="SUPFAM" id="SSF55681">
    <property type="entry name" value="Class II aaRS and biotin synthetases"/>
    <property type="match status" value="1"/>
</dbReference>
<evidence type="ECO:0000256" key="1">
    <source>
        <dbReference type="ARBA" id="ARBA00022598"/>
    </source>
</evidence>
<sequence length="358" mass="39723">MNLVQKPVNDASFPLSRSTDHEACEMPASTDPPSKFDDFLGQLALRDRLLRLLRGYFHEKRFLEVQPPCLSRDCVIDAYLDPIGIPSTELGIPQSLQSAPSPRYFLQTSAESAMKRLLSRGAPSIFAISPVFRRAEIGARHNIEFTMLEWYEVGGDAASAIELLGRLACQVFGSSSYETISYQDAFASQLGVDPVESPIEQLSERVRGIDANLASSIGPDRDSLLDVLLSQCIEPQLGRSTPTILTRYPVTQAALARRCEDDPRFAHRFELFYRGVELANGYDELLDADELIRRYEVNNEIRRRGGREPLPVDTTLVAAMRRGLPPCSGVAVGVDRLQMLISDAKSIEEVIPLPITIA</sequence>
<dbReference type="GO" id="GO:0004824">
    <property type="term" value="F:lysine-tRNA ligase activity"/>
    <property type="evidence" value="ECO:0007669"/>
    <property type="project" value="InterPro"/>
</dbReference>
<dbReference type="EC" id="6.3.1.-" evidence="6"/>
<evidence type="ECO:0000313" key="7">
    <source>
        <dbReference type="Proteomes" id="UP000318053"/>
    </source>
</evidence>
<dbReference type="PANTHER" id="PTHR42918">
    <property type="entry name" value="LYSYL-TRNA SYNTHETASE"/>
    <property type="match status" value="1"/>
</dbReference>
<keyword evidence="1 6" id="KW-0436">Ligase</keyword>
<reference evidence="6 7" key="1">
    <citation type="submission" date="2019-02" db="EMBL/GenBank/DDBJ databases">
        <title>Deep-cultivation of Planctomycetes and their phenomic and genomic characterization uncovers novel biology.</title>
        <authorList>
            <person name="Wiegand S."/>
            <person name="Jogler M."/>
            <person name="Boedeker C."/>
            <person name="Pinto D."/>
            <person name="Vollmers J."/>
            <person name="Rivas-Marin E."/>
            <person name="Kohn T."/>
            <person name="Peeters S.H."/>
            <person name="Heuer A."/>
            <person name="Rast P."/>
            <person name="Oberbeckmann S."/>
            <person name="Bunk B."/>
            <person name="Jeske O."/>
            <person name="Meyerdierks A."/>
            <person name="Storesund J.E."/>
            <person name="Kallscheuer N."/>
            <person name="Luecker S."/>
            <person name="Lage O.M."/>
            <person name="Pohl T."/>
            <person name="Merkel B.J."/>
            <person name="Hornburger P."/>
            <person name="Mueller R.-W."/>
            <person name="Bruemmer F."/>
            <person name="Labrenz M."/>
            <person name="Spormann A.M."/>
            <person name="Op Den Camp H."/>
            <person name="Overmann J."/>
            <person name="Amann R."/>
            <person name="Jetten M.S.M."/>
            <person name="Mascher T."/>
            <person name="Medema M.H."/>
            <person name="Devos D.P."/>
            <person name="Kaster A.-K."/>
            <person name="Ovreas L."/>
            <person name="Rohde M."/>
            <person name="Galperin M.Y."/>
            <person name="Jogler C."/>
        </authorList>
    </citation>
    <scope>NUCLEOTIDE SEQUENCE [LARGE SCALE GENOMIC DNA]</scope>
    <source>
        <strain evidence="6 7">CA85</strain>
    </source>
</reference>
<protein>
    <submittedName>
        <fullName evidence="6">Elongation factor P--(R)-beta-lysine ligase</fullName>
        <ecNumber evidence="6">6.3.1.-</ecNumber>
    </submittedName>
</protein>
<feature type="region of interest" description="Disordered" evidence="4">
    <location>
        <begin position="1"/>
        <end position="29"/>
    </location>
</feature>
<dbReference type="PROSITE" id="PS50862">
    <property type="entry name" value="AA_TRNA_LIGASE_II"/>
    <property type="match status" value="1"/>
</dbReference>
<dbReference type="PANTHER" id="PTHR42918:SF6">
    <property type="entry name" value="ELONGATION FACTOR P--(R)-BETA-LYSINE LIGASE"/>
    <property type="match status" value="1"/>
</dbReference>
<dbReference type="GO" id="GO:0005829">
    <property type="term" value="C:cytosol"/>
    <property type="evidence" value="ECO:0007669"/>
    <property type="project" value="TreeGrafter"/>
</dbReference>
<dbReference type="EMBL" id="SJPK01000002">
    <property type="protein sequence ID" value="TWT74022.1"/>
    <property type="molecule type" value="Genomic_DNA"/>
</dbReference>
<feature type="domain" description="Aminoacyl-transfer RNA synthetases class-II family profile" evidence="5">
    <location>
        <begin position="43"/>
        <end position="352"/>
    </location>
</feature>
<accession>A0A5C5YI18</accession>
<dbReference type="InterPro" id="IPR004525">
    <property type="entry name" value="EpmA"/>
</dbReference>
<dbReference type="GO" id="GO:0000049">
    <property type="term" value="F:tRNA binding"/>
    <property type="evidence" value="ECO:0007669"/>
    <property type="project" value="TreeGrafter"/>
</dbReference>
<keyword evidence="6" id="KW-0648">Protein biosynthesis</keyword>
<dbReference type="InterPro" id="IPR045864">
    <property type="entry name" value="aa-tRNA-synth_II/BPL/LPL"/>
</dbReference>
<dbReference type="AlphaFoldDB" id="A0A5C5YI18"/>
<gene>
    <name evidence="6" type="primary">epmA</name>
    <name evidence="6" type="ORF">CA85_09060</name>
</gene>
<evidence type="ECO:0000259" key="5">
    <source>
        <dbReference type="PROSITE" id="PS50862"/>
    </source>
</evidence>
<dbReference type="GO" id="GO:0006430">
    <property type="term" value="P:lysyl-tRNA aminoacylation"/>
    <property type="evidence" value="ECO:0007669"/>
    <property type="project" value="InterPro"/>
</dbReference>